<evidence type="ECO:0000259" key="1">
    <source>
        <dbReference type="Pfam" id="PF03976"/>
    </source>
</evidence>
<dbReference type="RefSeq" id="WP_046443328.1">
    <property type="nucleotide sequence ID" value="NZ_LAYJ01000088.1"/>
</dbReference>
<reference evidence="2 3" key="1">
    <citation type="submission" date="2015-04" db="EMBL/GenBank/DDBJ databases">
        <title>Draft genome sequence of bacteremic isolate Catabacter hongkongensis type strain HKU16T.</title>
        <authorList>
            <person name="Lau S.K."/>
            <person name="Teng J.L."/>
            <person name="Huang Y."/>
            <person name="Curreem S.O."/>
            <person name="Tsui S.K."/>
            <person name="Woo P.C."/>
        </authorList>
    </citation>
    <scope>NUCLEOTIDE SEQUENCE [LARGE SCALE GENOMIC DNA]</scope>
    <source>
        <strain evidence="2 3">HKU16</strain>
    </source>
</reference>
<dbReference type="PANTHER" id="PTHR34383:SF3">
    <property type="entry name" value="POLYPHOSPHATE:AMP PHOSPHOTRANSFERASE"/>
    <property type="match status" value="1"/>
</dbReference>
<dbReference type="Gene3D" id="3.40.50.300">
    <property type="entry name" value="P-loop containing nucleotide triphosphate hydrolases"/>
    <property type="match status" value="2"/>
</dbReference>
<dbReference type="Pfam" id="PF03976">
    <property type="entry name" value="PPK2"/>
    <property type="match status" value="2"/>
</dbReference>
<dbReference type="Proteomes" id="UP000034076">
    <property type="component" value="Unassembled WGS sequence"/>
</dbReference>
<evidence type="ECO:0000313" key="3">
    <source>
        <dbReference type="Proteomes" id="UP000034076"/>
    </source>
</evidence>
<gene>
    <name evidence="2" type="ORF">CHK_1458</name>
</gene>
<dbReference type="SUPFAM" id="SSF52540">
    <property type="entry name" value="P-loop containing nucleoside triphosphate hydrolases"/>
    <property type="match status" value="2"/>
</dbReference>
<keyword evidence="3" id="KW-1185">Reference proteome</keyword>
<dbReference type="PANTHER" id="PTHR34383">
    <property type="entry name" value="POLYPHOSPHATE:AMP PHOSPHOTRANSFERASE-RELATED"/>
    <property type="match status" value="1"/>
</dbReference>
<feature type="domain" description="Polyphosphate kinase-2-related" evidence="1">
    <location>
        <begin position="272"/>
        <end position="492"/>
    </location>
</feature>
<feature type="domain" description="Polyphosphate kinase-2-related" evidence="1">
    <location>
        <begin position="11"/>
        <end position="234"/>
    </location>
</feature>
<dbReference type="AlphaFoldDB" id="A0A0M2NJD0"/>
<dbReference type="EMBL" id="LAYJ01000088">
    <property type="protein sequence ID" value="KKI51071.1"/>
    <property type="molecule type" value="Genomic_DNA"/>
</dbReference>
<organism evidence="2 3">
    <name type="scientific">Christensenella hongkongensis</name>
    <dbReference type="NCBI Taxonomy" id="270498"/>
    <lineage>
        <taxon>Bacteria</taxon>
        <taxon>Bacillati</taxon>
        <taxon>Bacillota</taxon>
        <taxon>Clostridia</taxon>
        <taxon>Christensenellales</taxon>
        <taxon>Christensenellaceae</taxon>
        <taxon>Christensenella</taxon>
    </lineage>
</organism>
<comment type="caution">
    <text evidence="2">The sequence shown here is derived from an EMBL/GenBank/DDBJ whole genome shotgun (WGS) entry which is preliminary data.</text>
</comment>
<dbReference type="NCBIfam" id="TIGR03708">
    <property type="entry name" value="poly_P_AMP_trns"/>
    <property type="match status" value="1"/>
</dbReference>
<protein>
    <recommendedName>
        <fullName evidence="1">Polyphosphate kinase-2-related domain-containing protein</fullName>
    </recommendedName>
</protein>
<proteinExistence type="predicted"/>
<name>A0A0M2NJD0_9FIRM</name>
<dbReference type="GO" id="GO:0006797">
    <property type="term" value="P:polyphosphate metabolic process"/>
    <property type="evidence" value="ECO:0007669"/>
    <property type="project" value="InterPro"/>
</dbReference>
<evidence type="ECO:0000313" key="2">
    <source>
        <dbReference type="EMBL" id="KKI51071.1"/>
    </source>
</evidence>
<dbReference type="InterPro" id="IPR022488">
    <property type="entry name" value="PPK2-related"/>
</dbReference>
<dbReference type="InterPro" id="IPR022489">
    <property type="entry name" value="PolyP_AMP_Tfrase"/>
</dbReference>
<sequence>MLKELDLTRKLSKEEYAPIAEALGPRLTMLQQRIIQAKIPVIILFEGPSAAGKGAMVNSLILHFDARGFTVFNTQDPEPGDLRVPWLARFAKQMPAYGRMAIYDRSWYGGWFRRFGRKTGKGKYTRYFEEINTFERQLTDDGYLILKYFLYIDKKEQKKRFEKLKRVKSTSWRVNKADFKNLKFHKELMEISDQMLEATNTSYAPWRPVAATDKRYVRATVFSSIADELESALKIREEKPAQETDFAPQVKPCFHLLPHKTIEELDLTKAIAEEEYKERLKSLQKKLFKLQNKLYLAKIPVIIAYEGNDAAGKGGNIRRVASALDARGYSVTPIAAPTPDELSHQYLWRFWKALPRTGHFGIFDRTWYGRVLVERVEGFTPVSRINQAYNEINEFEYMLHRWGAVIFKFWLAIDQDEQLRRFEERENTPEKQWKITQEDWRNRDKWNLYTAAVNDMFRYTNTDFAPWTAIEAGDKRYARIKTLETMITAIEKRL</sequence>
<dbReference type="STRING" id="270498.CHK_1458"/>
<accession>A0A0M2NJD0</accession>
<dbReference type="OrthoDB" id="9775224at2"/>
<dbReference type="PATRIC" id="fig|270498.16.peg.899"/>
<dbReference type="GO" id="GO:0043751">
    <property type="term" value="F:polyphosphate:AMP phosphotransferase activity"/>
    <property type="evidence" value="ECO:0007669"/>
    <property type="project" value="InterPro"/>
</dbReference>
<dbReference type="InterPro" id="IPR027417">
    <property type="entry name" value="P-loop_NTPase"/>
</dbReference>